<feature type="domain" description="B30.2/SPRY" evidence="17">
    <location>
        <begin position="1624"/>
        <end position="1832"/>
    </location>
</feature>
<dbReference type="FunFam" id="1.10.287.70:FF:000017">
    <property type="entry name" value="ryanodine receptor isoform X2"/>
    <property type="match status" value="1"/>
</dbReference>
<dbReference type="InterPro" id="IPR035910">
    <property type="entry name" value="RyR/IP3R_RIH_dom_sf"/>
</dbReference>
<dbReference type="PROSITE" id="PS50188">
    <property type="entry name" value="B302_SPRY"/>
    <property type="match status" value="3"/>
</dbReference>
<dbReference type="SMART" id="SM00472">
    <property type="entry name" value="MIR"/>
    <property type="match status" value="4"/>
</dbReference>
<evidence type="ECO:0000256" key="13">
    <source>
        <dbReference type="ARBA" id="ARBA00023303"/>
    </source>
</evidence>
<evidence type="ECO:0000256" key="12">
    <source>
        <dbReference type="ARBA" id="ARBA00023286"/>
    </source>
</evidence>
<evidence type="ECO:0000256" key="10">
    <source>
        <dbReference type="ARBA" id="ARBA00023065"/>
    </source>
</evidence>
<dbReference type="InterPro" id="IPR043136">
    <property type="entry name" value="B30.2/SPRY_sf"/>
</dbReference>
<dbReference type="GO" id="GO:0005219">
    <property type="term" value="F:ryanodine-sensitive calcium-release channel activity"/>
    <property type="evidence" value="ECO:0007669"/>
    <property type="project" value="InterPro"/>
</dbReference>
<dbReference type="FunFam" id="1.10.238.10:FF:000132">
    <property type="entry name" value="Ryanodine receptor 44F"/>
    <property type="match status" value="1"/>
</dbReference>
<evidence type="ECO:0000313" key="19">
    <source>
        <dbReference type="EMBL" id="WTM06414.1"/>
    </source>
</evidence>
<dbReference type="PRINTS" id="PR00795">
    <property type="entry name" value="RYANODINER"/>
</dbReference>
<dbReference type="Gene3D" id="2.80.10.50">
    <property type="match status" value="2"/>
</dbReference>
<accession>A0AAN0LPN8</accession>
<dbReference type="Gene3D" id="2.60.120.920">
    <property type="match status" value="3"/>
</dbReference>
<dbReference type="Pfam" id="PF02815">
    <property type="entry name" value="MIR"/>
    <property type="match status" value="1"/>
</dbReference>
<dbReference type="Gene3D" id="1.10.490.160">
    <property type="match status" value="4"/>
</dbReference>
<keyword evidence="10" id="KW-0406">Ion transport</keyword>
<dbReference type="InterPro" id="IPR001870">
    <property type="entry name" value="B30.2/SPRY"/>
</dbReference>
<keyword evidence="8" id="KW-0703">Sarcoplasmic reticulum</keyword>
<dbReference type="SMART" id="SM00449">
    <property type="entry name" value="SPRY"/>
    <property type="match status" value="3"/>
</dbReference>
<dbReference type="CDD" id="cd12879">
    <property type="entry name" value="SPRY3_RyR"/>
    <property type="match status" value="1"/>
</dbReference>
<keyword evidence="2" id="KW-0813">Transport</keyword>
<keyword evidence="5 16" id="KW-0812">Transmembrane</keyword>
<feature type="transmembrane region" description="Helical" evidence="16">
    <location>
        <begin position="4977"/>
        <end position="4999"/>
    </location>
</feature>
<evidence type="ECO:0000256" key="5">
    <source>
        <dbReference type="ARBA" id="ARBA00022692"/>
    </source>
</evidence>
<feature type="transmembrane region" description="Helical" evidence="16">
    <location>
        <begin position="4702"/>
        <end position="4725"/>
    </location>
</feature>
<organism evidence="19">
    <name type="scientific">Polyphagotarsonemus latus</name>
    <dbReference type="NCBI Taxonomy" id="1204166"/>
    <lineage>
        <taxon>Eukaryota</taxon>
        <taxon>Metazoa</taxon>
        <taxon>Ecdysozoa</taxon>
        <taxon>Arthropoda</taxon>
        <taxon>Chelicerata</taxon>
        <taxon>Arachnida</taxon>
        <taxon>Acari</taxon>
        <taxon>Acariformes</taxon>
        <taxon>Trombidiformes</taxon>
        <taxon>Prostigmata</taxon>
        <taxon>Eleutherengona</taxon>
        <taxon>Heterostigmata</taxon>
        <taxon>Tarsonemoidea</taxon>
        <taxon>Tarsonemidae</taxon>
        <taxon>Polyphagotarsonemus</taxon>
    </lineage>
</organism>
<dbReference type="Pfam" id="PF06459">
    <property type="entry name" value="RR_TM4-6"/>
    <property type="match status" value="1"/>
</dbReference>
<dbReference type="SUPFAM" id="SSF47473">
    <property type="entry name" value="EF-hand"/>
    <property type="match status" value="1"/>
</dbReference>
<sequence>MADTEGGSEQDDVSFLRTDDMVCLQSTDTGTRVCLAAEGFGNRHCFLENIADKNIPPEISSCVFVIEQALSVRALQEMITAKQQEQQRQQLIQQQTATNASSSQKEASSTAQSKQETSTGGGSRTLLYGHAVLLRHGYSKMYLACLSSTSSSSDKLAFDVGLQEQSQGEACWWTVHPASKQRSEGEKVRVGDEIILVSVATERYLHTAKEHEINIVDASFKLTHWSVAPFGTGSSRTKNVGFVFGGDVLRFYHGGDECLTVAVSWNCDNNNLVVYEGGAVMAQARSLWRLDLVRTKWSGGFINWGYPLRIQHITTGRYLGINENNEICLLSRDEASVAKTAFCLRQNKDDKKMVIDEKEEEVIGSPLIKYGDTSFFLQHIDTGFWLSYKSYETKKRGVGRVEEKQAILSEEGKMDDGLEFSRSQEEEAKTARVIRKCEIMFNKFIATLNSLQLKKGLSRGSSQFGHTSSNTQLNKSQTKLSESDQEEMVMCLEDLIAYFSQPEEDSDHEEKQLCFKALRNRQDLFQEEGILNLILETIDQINAITTAGLVFQLLGTETSETWASISGYLYQLLASVIKGNHTNCAQFAQAHRLDWLFSRFSSQAAGEGTGMLDVLHCVLTDSPEALNMMKEDHIKVIISLLEKHGRDPKILHVLCSLCVGNGVAVRSSQNNICDNLLPSRSLLLQTRLVDHVASMRPNIFIGKVEGSSMYRRWYFELEIDDIEQASHLRPHFRVGWANTTGYIPYPSGGSKWGGNGVGDDLYSYGFDGKYLWTSGENSKVRRFRENQENFYYGSNEFTSHQSLNPNFDLNFQSEQQDLQEDDNDFLIRKGDVIGCILDLDIPLITFTTNGIPVRGCFKGFNTDGMFFPVISFSAKVSCRFLFGEGHGRLKFGPPIDHSPLIEALLPTQQLKVENCFEFGQFNKGIVFGPSGSVAREDSVFVPHPVDTSQVNLPGIVIQIRDKLAENIHEMWAMGKIEAGWKYGEIMNSEEMTHPCLTNFDSLPVTEKKYDFNLALQTLKTIIALGYKISKDNVQNRIKVLRLPNELYLQSNNYKPCPMDLSQIQLSSKMEELVDILAENTHNVWASERIKCQWSYALHEDSEAKRSPHLVPYKYVDEKIKKANRTTASETVKTLLVHGYILEPPSSENSDIDKLLGRTTKSKYQVRSYRAEKTYAATSGKWYYEVEILTTGPMKIGWATLNWSANSELGDDENSWSFDCSQSRKHHFAASEQFGKNVNVGDIIGCMLDLNDKTICFSLNGELLLDSSGGEIAFSDINTTGISNPELATTGDCIGFVPAFTLGVDQKIKLIFGQDINALKCFTNCGLQEGYQPFCVNMNKNTTLWYSKEEPLFVDVEHDSNVNSPSEIEVVRIPGGSDSSPALKISNRLFETQEKVACQFLRLSLPVVCHDYFIPEIEWMRRKMALKNKKKNFDLHSNMIPENNLQNQQIPMSPLPNLQRQNLFSNQFSINSQNNVLEQHILQSGFSMNDIKGLQRTYSEEGPDDPPLMSPATQAIFGNQHPLMLTPNLSPESKREFMFGKTKSFDNNLTVPSIAEAQKMMKNSKKATSTENLDQFSISGLMSPTPGAGNQFLATKKRSRSPFNKLFGKKEPTTPLKSPRSGEDAPSISIYNSSFQNLATPTMERSNLLRPNSPNPNTSMRRGSKVNITETLPDESNDLLDSNNLDLVDEYFYGVRIFPGQDPNHVFCGWVTSNFKYYGKDFNEDQVRQVSIQAWNESDIESEVLQRQDCYMLNAGLLYNFINENEQTTGRSNQGMFVGCHIDVSTGILTFTANDKPTKFKFRCEPGSKLYPSVFFEATTKDAFQFELGRTPETLPLSALMLKSTGKHLQPQFISRLKVQMLKRHHWSRCSNKSLKPHALKLSNIRGWSMLVDEPVSMLALHLPEENRCIDILELIEHDKLLTFHAKTLCLYGALCYQGNTRAAHMICTHVDTIQLMYAIQSEYMSGPLRSGFADLLIALHLEQFAYSRSLAQNEFIIALDSHLKELYEESENASKIANSISTLECASIRSIMKQSERVDKIESVKGLSSPYFPVKLLKQFVMEALNDAVKKLNRPMRDPIGGSNENLFVPLIKLVDKLLLIGCIDDCDLEWLLYLIDPTTFKSDFILKNIGNMVDISDIAVSSNGLEFKGLMQMQLDEGVKLQMSYLFHHLFDLQLRHRVESCVSFSSLYVKDLQEGQLSRYISVKQEDLPAAVAAKKTKEFRCAPKEQMKMILSFNKEGDEYHDICTEDIKQRLFDFHENLLVKIMINKEEEEDEGKSNGDPSNDTSSWNKILKIISLKRKNSIYDINQDQSALSPDDIFYKKVVSTITKWAKESEIENRELIRQMFSLLLRSYDGVGEVIDSLEKTYIISSKSKEDVEALLKHLDIIRSLLPVQMSFEEEEIMRETLWTLVMNRVFFQHPDLIKILRVHENVMDIMTNTLSKRAQGQSGSSNPTGSNNQSKDPQQVEASQDNAIGDTSAMVVACCRFLCYFCRSSRLNQKAMFQHLNFLLENSNILLSRPSLRGSTPLDVASSSVMENPELALALRENYLEKIAVYLSKCGFQSNQELLDKGYPDIGWDPVEGERYLDFFRTCVWVNGESVEENANLVIRLLIRRPECLGPALRGEGEGLLQAIKDAIILSMSIQQQNQFKNSDYMSNDINNNQIPMINGNQLNIDIYPSKDDEDYVDIGASILNFYCGLVDLLGRCAPEATAIAEAKNECIRARAILRSLVPISDLEGVLALRFNFQQYDPNAEPTASKEEESDIQPGIQPIHKQSVVLFLERVYGIESQEVFFRLLEDAFLPDLRAATILEKQDGSESQIALALNRYIGNAILPLLIKNSHFFNNAEQWSSLMDATLHTVYRLCKVKILTKGQREMVSDFLVALTHEMQPSMLLGLLRKLTVDVSVLTEYSTVALRLLTLHYERCGKYYSHSGQTNYGTASAEERKLTMLLFSNIFDSLSKMEYDPDLFNKALPCLTAIACALPPDYTMATNSKSIQIGKYSDTAKYTPNPVSLNGVHLPSDLMNVIQKFAEHYHDAYAQKRFESNWSYGDPFNLTKKFDPKLKPFHMLSISEQNSYKQPITDSIKTILALNWKIELQSNADNLAMQSKSNYRMEQRCNRIQDYNPNPVDMSSLTLTRELLNLVEKISENSHELWAEQTYNLTGGLHLKMVPYDLLTDKEKKDNRELSQELVKYLQYEGYNLFKMEEQENLNASNNLNSSASNQHETRFASSLLTKLLQYLEATSLSLKLLKPSENYSRRNSFKQESRDIKFFSKVVLPLVERLFQAHRIFFLTSMQQPGGLATGQIGSSTNNSESTSGQENSGNKASNTQSQQSASQTSSQTSGTTATAKEKEMVAQLFCKLADLLRSRLSVMGADAKISVRCLQVLINACDLRTIVRFSPDFVKTSMLTFFNHASDDLANCVLNLQQGKFTAVRGTTIKSSTSLNYIQLVLLPVLTSFFDHLASNDFGPDLLVNDIQVACYKILNSLYTFGTNSQLNSNRKFVKRELDFHRTAIGNCLGAFACTFPVAFLEPHLNKNNKNCIHSRSQEYSLEAQGVMADLEALMPTLEDLMTQFDKYIESGSSYAKDPSIVDIVLPMLCSYLFYWYQQGPENVSPNSSGNYVTMVTNTHLNQMLKIILNLIKNGIGQQNQPWMNTLAAHSGMIIINSTDETLLEDPILPLAKRICASTEKIFHREDVMKGYLKSQAEEFTEIETQIQEEYSLIVRDIYAFLPLLIKYVDLQRSHWLKNNTPEAEQLYHSIAAIFSIWSKSQYFLKEEQNFILANEIDNMALIMPLQGKLGRPVITKSDRNVSSSGHKVKKKKRDGKRDKDKEIASSLIVSALKKILPVGLNLFAGREQELVQYAKDKILKKENETDILEYIKIQLNLPEQIDPSDAMSWQHYLYSKLGSNNNSISSLSSNDKQLVLVNNKPIQNLKAEDKEKIQEKLIIRIIDMAKVLFGLHMIDHPSQKEKGVYRSCVSTQRKRAVIACFRMVSLHQLPRHRAMNIFLYSYKQLWLSVENIGQEKLIEDLTESFEEHEKNKGYSNEQEQDSSLDPLIQLVTTFSRSAITEHGSAIKEDDLYMKYAHLFSESCGGPDEEEDEESPPASSSTNEDSNGEQQQQQQLTEDLVEEDEGAAVHEEELEKQKTLFQQLRLADRGLAEMILLYISACKGQQNDMVFRTLRLGISILRGGNTEVQHKMICHLKDKKDVGFFTSIAGMMNSCSVLDLDAFERNQKAEGLGVGSEGTAGEKNMHDAEFSCALFRFIQLLCEGHNLEFQNYLRTQAGNTTTVNVIIITVDYLLRLQESMMDFYWHYSSKQLIDPSGQENFTRAITVAKQVFSTLTESIQGPCQGNQQALAHSRLWDAVGGFLFLFAHMQDKLSKNSSQLNMLIELLDLQKEMVVMMLSMLEGNVVNGAIGRQMVDTFVESSSNLELILKFFDMFLKLKSLTSSASFQELDKRNIGWITATDFKKAMEQQKVYTKDEIEYLMDCCEPNHDGLIDYIEFTERFHNPAKEIGFNLAVLLTNLSEHMPGDLRLARFLEIAASVLNYFEPFLGRIEIMGSAKRVERVYFEIQESSLNQWEKPQIKESKRAFLYQVVNEGGDKEKLELFVNFCEDAIFEMKHAASISMEDEEENSQRAATYPFINDDDKKFSLLDPFKKLGIYFLSQILRIFSSLTPANLKKQINALKEKTLVEIVLGFFKLIINIFIYSGTLVYSTIRYVFRIILRLMSGDALAGSPIKTDVEEISNDEKLALPSPYTPRIQPSGSSLPEPPLEIPKQVEINKVEDNKEISILDNDSKLNVESKQEVISSKNNLPEETKKEEIKINNNIQNPAITYVEELPIEIKSEQTSPAFKGFSFNIGSYTHRFICFLARNFYTFKNIALVIAFVINFILLFYKISTNVNQNNDDSDIMNSTESSEILNSAEIITESILQFKEPDSSESIESDEDLSEEFVSIQDNLFYLTPFLRLLAVLHSILSLCLLFGYYHLKLPLAIFKREKEISRAMEFDGLYITEQNTEYLRGQWDKIVISTPSFPVLYWDKFVKKRVRETYSDQFDYESITKLLGMTNDSFNNNKALNENQPLWKRIIHLNNIDFKYQVWKAGVTITDQDFLYNLAYLIFSLLGNINYFFFAAHLLDIAFVIKSLRTILQSVTHNGRQLVLTVILLVIIVYIYTVIAFNFFRKFYVQSGDEEGGDGEEGDNSGEAVNEVEDFQDKKCHSMSSCFIFNLYQGVRAGGGIGDVIEPPDGDTNEYYRIVFDITFFFFVIVILLAILQGLIIDAFGELRDQLQSVSDDMESNCFICGIGKDYFDKIPHGFETHVKKEHDFANYLFFLMHLINKPDTDYTGQETYVFELYQKRCWDFFPVGECFRKQYEEELSGVG</sequence>
<dbReference type="GO" id="GO:0030018">
    <property type="term" value="C:Z disc"/>
    <property type="evidence" value="ECO:0007669"/>
    <property type="project" value="TreeGrafter"/>
</dbReference>
<dbReference type="PANTHER" id="PTHR46399">
    <property type="entry name" value="B30.2/SPRY DOMAIN-CONTAINING PROTEIN"/>
    <property type="match status" value="1"/>
</dbReference>
<dbReference type="Pfam" id="PF00520">
    <property type="entry name" value="Ion_trans"/>
    <property type="match status" value="1"/>
</dbReference>
<feature type="compositionally biased region" description="Low complexity" evidence="15">
    <location>
        <begin position="3312"/>
        <end position="3352"/>
    </location>
</feature>
<dbReference type="InterPro" id="IPR048581">
    <property type="entry name" value="RYDR_Jsol"/>
</dbReference>
<dbReference type="InterPro" id="IPR035762">
    <property type="entry name" value="SPRY3_RyR"/>
</dbReference>
<feature type="region of interest" description="Disordered" evidence="15">
    <location>
        <begin position="3812"/>
        <end position="3835"/>
    </location>
</feature>
<evidence type="ECO:0000256" key="7">
    <source>
        <dbReference type="ARBA" id="ARBA00022837"/>
    </source>
</evidence>
<dbReference type="EMBL" id="PP191253">
    <property type="protein sequence ID" value="WTM06414.1"/>
    <property type="molecule type" value="mRNA"/>
</dbReference>
<dbReference type="InterPro" id="IPR013662">
    <property type="entry name" value="RIH_assoc-dom"/>
</dbReference>
<dbReference type="FunFam" id="2.80.10.50:FF:000022">
    <property type="entry name" value="Ryanodine receptor, isoform E"/>
    <property type="match status" value="1"/>
</dbReference>
<dbReference type="FunFam" id="1.10.490.160:FF:000003">
    <property type="entry name" value="Ryanodine receptor, isoform E"/>
    <property type="match status" value="1"/>
</dbReference>
<dbReference type="CDD" id="cd23278">
    <property type="entry name" value="beta-trefoil_MIR_RyR"/>
    <property type="match status" value="1"/>
</dbReference>
<evidence type="ECO:0000256" key="6">
    <source>
        <dbReference type="ARBA" id="ARBA00022737"/>
    </source>
</evidence>
<feature type="compositionally biased region" description="Polar residues" evidence="15">
    <location>
        <begin position="105"/>
        <end position="118"/>
    </location>
</feature>
<protein>
    <submittedName>
        <fullName evidence="19">Ryanodine receptor</fullName>
    </submittedName>
</protein>
<feature type="transmembrane region" description="Helical" evidence="16">
    <location>
        <begin position="5266"/>
        <end position="5289"/>
    </location>
</feature>
<dbReference type="InterPro" id="IPR035761">
    <property type="entry name" value="SPRY1_RyR"/>
</dbReference>
<gene>
    <name evidence="19" type="primary">RyR</name>
</gene>
<dbReference type="GO" id="GO:0033017">
    <property type="term" value="C:sarcoplasmic reticulum membrane"/>
    <property type="evidence" value="ECO:0007669"/>
    <property type="project" value="UniProtKB-SubCell"/>
</dbReference>
<keyword evidence="3" id="KW-0109">Calcium transport</keyword>
<evidence type="ECO:0000256" key="9">
    <source>
        <dbReference type="ARBA" id="ARBA00022989"/>
    </source>
</evidence>
<dbReference type="Gene3D" id="1.10.287.70">
    <property type="match status" value="1"/>
</dbReference>
<dbReference type="GO" id="GO:0005509">
    <property type="term" value="F:calcium ion binding"/>
    <property type="evidence" value="ECO:0007669"/>
    <property type="project" value="InterPro"/>
</dbReference>
<dbReference type="Pfam" id="PF08454">
    <property type="entry name" value="RIH_assoc"/>
    <property type="match status" value="1"/>
</dbReference>
<evidence type="ECO:0000256" key="1">
    <source>
        <dbReference type="ARBA" id="ARBA00004326"/>
    </source>
</evidence>
<dbReference type="GO" id="GO:0014808">
    <property type="term" value="P:release of sequestered calcium ion into cytosol by sarcoplasmic reticulum"/>
    <property type="evidence" value="ECO:0007669"/>
    <property type="project" value="TreeGrafter"/>
</dbReference>
<dbReference type="Pfam" id="PF02026">
    <property type="entry name" value="RyR"/>
    <property type="match status" value="4"/>
</dbReference>
<feature type="region of interest" description="Disordered" evidence="15">
    <location>
        <begin position="4098"/>
        <end position="4148"/>
    </location>
</feature>
<dbReference type="InterPro" id="IPR013333">
    <property type="entry name" value="Ryan_recept"/>
</dbReference>
<dbReference type="GO" id="GO:0006874">
    <property type="term" value="P:intracellular calcium ion homeostasis"/>
    <property type="evidence" value="ECO:0007669"/>
    <property type="project" value="InterPro"/>
</dbReference>
<dbReference type="CDD" id="cd12877">
    <property type="entry name" value="SPRY1_RyR"/>
    <property type="match status" value="1"/>
</dbReference>
<keyword evidence="12" id="KW-1071">Ligand-gated ion channel</keyword>
<feature type="region of interest" description="Disordered" evidence="15">
    <location>
        <begin position="1641"/>
        <end position="1663"/>
    </location>
</feature>
<evidence type="ECO:0000256" key="14">
    <source>
        <dbReference type="ARBA" id="ARBA00036634"/>
    </source>
</evidence>
<feature type="transmembrane region" description="Helical" evidence="16">
    <location>
        <begin position="4886"/>
        <end position="4907"/>
    </location>
</feature>
<dbReference type="Pfam" id="PF21119">
    <property type="entry name" value="RYDR_Jsol"/>
    <property type="match status" value="1"/>
</dbReference>
<dbReference type="Gene3D" id="6.20.350.10">
    <property type="match status" value="1"/>
</dbReference>
<dbReference type="GO" id="GO:0006941">
    <property type="term" value="P:striated muscle contraction"/>
    <property type="evidence" value="ECO:0007669"/>
    <property type="project" value="TreeGrafter"/>
</dbReference>
<dbReference type="InterPro" id="IPR005821">
    <property type="entry name" value="Ion_trans_dom"/>
</dbReference>
<dbReference type="PANTHER" id="PTHR46399:SF8">
    <property type="entry name" value="B30.2_SPRY DOMAIN-CONTAINING PROTEIN"/>
    <property type="match status" value="1"/>
</dbReference>
<evidence type="ECO:0000256" key="16">
    <source>
        <dbReference type="SAM" id="Phobius"/>
    </source>
</evidence>
<dbReference type="InterPro" id="IPR013320">
    <property type="entry name" value="ConA-like_dom_sf"/>
</dbReference>
<dbReference type="InterPro" id="IPR009460">
    <property type="entry name" value="Ryanrecept_TM4-6"/>
</dbReference>
<keyword evidence="11 16" id="KW-0472">Membrane</keyword>
<feature type="compositionally biased region" description="Polar residues" evidence="15">
    <location>
        <begin position="461"/>
        <end position="480"/>
    </location>
</feature>
<keyword evidence="4" id="KW-0107">Calcium channel</keyword>
<dbReference type="InterPro" id="IPR003032">
    <property type="entry name" value="Ryanodine_rcpt"/>
</dbReference>
<dbReference type="InterPro" id="IPR014821">
    <property type="entry name" value="Ins145_P3_rcpt"/>
</dbReference>
<dbReference type="FunFam" id="2.80.10.50:FF:000021">
    <property type="entry name" value="Ryanodine receptor, isoform F"/>
    <property type="match status" value="1"/>
</dbReference>
<feature type="region of interest" description="Disordered" evidence="15">
    <location>
        <begin position="1598"/>
        <end position="1627"/>
    </location>
</feature>
<dbReference type="InterPro" id="IPR011992">
    <property type="entry name" value="EF-hand-dom_pair"/>
</dbReference>
<feature type="domain" description="B30.2/SPRY" evidence="17">
    <location>
        <begin position="1102"/>
        <end position="1316"/>
    </location>
</feature>
<dbReference type="GO" id="GO:0034704">
    <property type="term" value="C:calcium channel complex"/>
    <property type="evidence" value="ECO:0007669"/>
    <property type="project" value="TreeGrafter"/>
</dbReference>
<evidence type="ECO:0000259" key="17">
    <source>
        <dbReference type="PROSITE" id="PS50188"/>
    </source>
</evidence>
<dbReference type="Pfam" id="PF08709">
    <property type="entry name" value="Ins145_P3_rec"/>
    <property type="match status" value="1"/>
</dbReference>
<feature type="region of interest" description="Disordered" evidence="15">
    <location>
        <begin position="461"/>
        <end position="482"/>
    </location>
</feature>
<evidence type="ECO:0000259" key="18">
    <source>
        <dbReference type="PROSITE" id="PS50919"/>
    </source>
</evidence>
<keyword evidence="9 16" id="KW-1133">Transmembrane helix</keyword>
<keyword evidence="6" id="KW-0677">Repeat</keyword>
<comment type="subcellular location">
    <subcellularLocation>
        <location evidence="1">Sarcoplasmic reticulum membrane</location>
        <topology evidence="1">Multi-pass membrane protein</topology>
    </subcellularLocation>
</comment>
<keyword evidence="13" id="KW-0407">Ion channel</keyword>
<dbReference type="SUPFAM" id="SSF82109">
    <property type="entry name" value="MIR domain"/>
    <property type="match status" value="2"/>
</dbReference>
<name>A0AAN0LPN8_9ACAR</name>
<keyword evidence="7" id="KW-0106">Calcium</keyword>
<feature type="transmembrane region" description="Helical" evidence="16">
    <location>
        <begin position="5126"/>
        <end position="5149"/>
    </location>
</feature>
<dbReference type="InterPro" id="IPR016093">
    <property type="entry name" value="MIR_motif"/>
</dbReference>
<dbReference type="InterPro" id="IPR000699">
    <property type="entry name" value="RIH_dom"/>
</dbReference>
<evidence type="ECO:0000256" key="11">
    <source>
        <dbReference type="ARBA" id="ARBA00023136"/>
    </source>
</evidence>
<feature type="region of interest" description="Disordered" evidence="15">
    <location>
        <begin position="92"/>
        <end position="121"/>
    </location>
</feature>
<dbReference type="Pfam" id="PF13499">
    <property type="entry name" value="EF-hand_7"/>
    <property type="match status" value="1"/>
</dbReference>
<dbReference type="InterPro" id="IPR036300">
    <property type="entry name" value="MIR_dom_sf"/>
</dbReference>
<evidence type="ECO:0000256" key="3">
    <source>
        <dbReference type="ARBA" id="ARBA00022568"/>
    </source>
</evidence>
<evidence type="ECO:0000256" key="2">
    <source>
        <dbReference type="ARBA" id="ARBA00022448"/>
    </source>
</evidence>
<dbReference type="GO" id="GO:0042383">
    <property type="term" value="C:sarcolemma"/>
    <property type="evidence" value="ECO:0007669"/>
    <property type="project" value="TreeGrafter"/>
</dbReference>
<reference evidence="19" key="1">
    <citation type="submission" date="2024-01" db="EMBL/GenBank/DDBJ databases">
        <title>Genome insights into chemosensory and detoxification machineries of broad mite, Polyphagotarsonemus latus (Tarsonemidae: Acari).</title>
        <authorList>
            <person name="Muthugoundar M."/>
            <person name="P J A."/>
            <person name="Augustine N."/>
        </authorList>
    </citation>
    <scope>NUCLEOTIDE SEQUENCE</scope>
</reference>
<proteinExistence type="evidence at transcript level"/>
<dbReference type="SUPFAM" id="SSF49899">
    <property type="entry name" value="Concanavalin A-like lectins/glucanases"/>
    <property type="match status" value="3"/>
</dbReference>
<evidence type="ECO:0000256" key="8">
    <source>
        <dbReference type="ARBA" id="ARBA00022951"/>
    </source>
</evidence>
<feature type="domain" description="MIR" evidence="18">
    <location>
        <begin position="123"/>
        <end position="178"/>
    </location>
</feature>
<dbReference type="SUPFAM" id="SSF100909">
    <property type="entry name" value="IP3 receptor type 1 binding core, domain 2"/>
    <property type="match status" value="1"/>
</dbReference>
<dbReference type="InterPro" id="IPR002048">
    <property type="entry name" value="EF_hand_dom"/>
</dbReference>
<dbReference type="Pfam" id="PF00622">
    <property type="entry name" value="SPRY"/>
    <property type="match status" value="3"/>
</dbReference>
<feature type="region of interest" description="Disordered" evidence="15">
    <location>
        <begin position="3307"/>
        <end position="3352"/>
    </location>
</feature>
<evidence type="ECO:0000256" key="15">
    <source>
        <dbReference type="SAM" id="MobiDB-lite"/>
    </source>
</evidence>
<dbReference type="Gene3D" id="1.25.10.30">
    <property type="entry name" value="IP3 receptor type 1 binding core, RIH domain"/>
    <property type="match status" value="1"/>
</dbReference>
<dbReference type="InterPro" id="IPR015925">
    <property type="entry name" value="Ryanodine_IP3_receptor"/>
</dbReference>
<feature type="domain" description="B30.2/SPRY" evidence="17">
    <location>
        <begin position="667"/>
        <end position="887"/>
    </location>
</feature>
<feature type="transmembrane region" description="Helical" evidence="16">
    <location>
        <begin position="5170"/>
        <end position="5192"/>
    </location>
</feature>
<feature type="region of interest" description="Disordered" evidence="15">
    <location>
        <begin position="2444"/>
        <end position="2471"/>
    </location>
</feature>
<dbReference type="PROSITE" id="PS50919">
    <property type="entry name" value="MIR"/>
    <property type="match status" value="1"/>
</dbReference>
<dbReference type="GO" id="GO:0005790">
    <property type="term" value="C:smooth endoplasmic reticulum"/>
    <property type="evidence" value="ECO:0007669"/>
    <property type="project" value="TreeGrafter"/>
</dbReference>
<keyword evidence="19" id="KW-0675">Receptor</keyword>
<dbReference type="Gene3D" id="1.10.238.10">
    <property type="entry name" value="EF-hand"/>
    <property type="match status" value="1"/>
</dbReference>
<dbReference type="InterPro" id="IPR003877">
    <property type="entry name" value="SPRY_dom"/>
</dbReference>
<feature type="compositionally biased region" description="Low complexity" evidence="15">
    <location>
        <begin position="92"/>
        <end position="104"/>
    </location>
</feature>
<evidence type="ECO:0000256" key="4">
    <source>
        <dbReference type="ARBA" id="ARBA00022673"/>
    </source>
</evidence>
<feature type="compositionally biased region" description="Low complexity" evidence="15">
    <location>
        <begin position="1644"/>
        <end position="1656"/>
    </location>
</feature>
<comment type="catalytic activity">
    <reaction evidence="14">
        <text>Ca(2+)(in) = Ca(2+)(out)</text>
        <dbReference type="Rhea" id="RHEA:29671"/>
        <dbReference type="ChEBI" id="CHEBI:29108"/>
    </reaction>
</comment>
<dbReference type="Pfam" id="PF01365">
    <property type="entry name" value="RYDR_ITPR"/>
    <property type="match status" value="2"/>
</dbReference>